<feature type="transmembrane region" description="Helical" evidence="6">
    <location>
        <begin position="127"/>
        <end position="147"/>
    </location>
</feature>
<evidence type="ECO:0000256" key="5">
    <source>
        <dbReference type="ARBA" id="ARBA00023136"/>
    </source>
</evidence>
<evidence type="ECO:0000313" key="7">
    <source>
        <dbReference type="Ensembl" id="ENSJJAP00000012378.1"/>
    </source>
</evidence>
<evidence type="ECO:0000256" key="3">
    <source>
        <dbReference type="ARBA" id="ARBA00022692"/>
    </source>
</evidence>
<dbReference type="PANTHER" id="PTHR23320">
    <property type="entry name" value="MEMBRANE-SPANNING 4-DOMAINS SUBFAMILY A MS4A -RELATED"/>
    <property type="match status" value="1"/>
</dbReference>
<keyword evidence="8" id="KW-1185">Reference proteome</keyword>
<feature type="transmembrane region" description="Helical" evidence="6">
    <location>
        <begin position="12"/>
        <end position="38"/>
    </location>
</feature>
<dbReference type="Ensembl" id="ENSJJAT00000018862.1">
    <property type="protein sequence ID" value="ENSJJAP00000012378.1"/>
    <property type="gene ID" value="ENSJJAG00000015431.1"/>
</dbReference>
<keyword evidence="5 6" id="KW-0472">Membrane</keyword>
<organism evidence="7 8">
    <name type="scientific">Jaculus jaculus</name>
    <name type="common">Lesser Egyptian jerboa</name>
    <dbReference type="NCBI Taxonomy" id="51337"/>
    <lineage>
        <taxon>Eukaryota</taxon>
        <taxon>Metazoa</taxon>
        <taxon>Chordata</taxon>
        <taxon>Craniata</taxon>
        <taxon>Vertebrata</taxon>
        <taxon>Euteleostomi</taxon>
        <taxon>Mammalia</taxon>
        <taxon>Eutheria</taxon>
        <taxon>Euarchontoglires</taxon>
        <taxon>Glires</taxon>
        <taxon>Rodentia</taxon>
        <taxon>Myomorpha</taxon>
        <taxon>Dipodoidea</taxon>
        <taxon>Dipodidae</taxon>
        <taxon>Dipodinae</taxon>
        <taxon>Jaculus</taxon>
    </lineage>
</organism>
<feature type="transmembrane region" description="Helical" evidence="6">
    <location>
        <begin position="50"/>
        <end position="69"/>
    </location>
</feature>
<evidence type="ECO:0000313" key="8">
    <source>
        <dbReference type="Proteomes" id="UP000694385"/>
    </source>
</evidence>
<dbReference type="Pfam" id="PF04103">
    <property type="entry name" value="CD20"/>
    <property type="match status" value="1"/>
</dbReference>
<dbReference type="InterPro" id="IPR030417">
    <property type="entry name" value="MS4A"/>
</dbReference>
<dbReference type="Proteomes" id="UP000694385">
    <property type="component" value="Unassembled WGS sequence"/>
</dbReference>
<keyword evidence="3 6" id="KW-0812">Transmembrane</keyword>
<dbReference type="GeneTree" id="ENSGT00390000015662"/>
<evidence type="ECO:0000256" key="1">
    <source>
        <dbReference type="ARBA" id="ARBA00004141"/>
    </source>
</evidence>
<proteinExistence type="inferred from homology"/>
<evidence type="ECO:0000256" key="6">
    <source>
        <dbReference type="SAM" id="Phobius"/>
    </source>
</evidence>
<comment type="subcellular location">
    <subcellularLocation>
        <location evidence="1">Membrane</location>
        <topology evidence="1">Multi-pass membrane protein</topology>
    </subcellularLocation>
</comment>
<accession>A0A8C5KKV5</accession>
<evidence type="ECO:0000256" key="4">
    <source>
        <dbReference type="ARBA" id="ARBA00022989"/>
    </source>
</evidence>
<dbReference type="AlphaFoldDB" id="A0A8C5KKV5"/>
<dbReference type="InterPro" id="IPR007237">
    <property type="entry name" value="CD20-like"/>
</dbReference>
<sequence length="172" mass="18871">MACSKISTANILVLGVIQVMVGIFHVLMWYFLLVLYMGQIKGTFGTYEPLTYKTGCALWGIFYILAGAFTISSAKKPSRNLVLCALTMNIVSIILVLAAAALTLSELSRFQTVSYRNFAQAKLGREVSRVLLLSYPLEFVVALVYSVSSCTQLGKRRTDSVASVTTEVETSF</sequence>
<dbReference type="PANTHER" id="PTHR23320:SF42">
    <property type="entry name" value="MEMBRANE-SPANNING 4-DOMAINS SUBFAMILY A MEMBER 13"/>
    <property type="match status" value="1"/>
</dbReference>
<dbReference type="OMA" id="FNVLMWY"/>
<protein>
    <submittedName>
        <fullName evidence="7">Membrane-spanning 4-domains, subfamily A, member 13</fullName>
    </submittedName>
</protein>
<keyword evidence="4 6" id="KW-1133">Transmembrane helix</keyword>
<evidence type="ECO:0000256" key="2">
    <source>
        <dbReference type="ARBA" id="ARBA00009565"/>
    </source>
</evidence>
<reference evidence="7" key="2">
    <citation type="submission" date="2025-09" db="UniProtKB">
        <authorList>
            <consortium name="Ensembl"/>
        </authorList>
    </citation>
    <scope>IDENTIFICATION</scope>
</reference>
<comment type="similarity">
    <text evidence="2">Belongs to the MS4A family.</text>
</comment>
<dbReference type="GO" id="GO:0005886">
    <property type="term" value="C:plasma membrane"/>
    <property type="evidence" value="ECO:0007669"/>
    <property type="project" value="TreeGrafter"/>
</dbReference>
<reference evidence="7" key="1">
    <citation type="submission" date="2025-08" db="UniProtKB">
        <authorList>
            <consortium name="Ensembl"/>
        </authorList>
    </citation>
    <scope>IDENTIFICATION</scope>
</reference>
<dbReference type="GO" id="GO:0007166">
    <property type="term" value="P:cell surface receptor signaling pathway"/>
    <property type="evidence" value="ECO:0007669"/>
    <property type="project" value="TreeGrafter"/>
</dbReference>
<feature type="transmembrane region" description="Helical" evidence="6">
    <location>
        <begin position="81"/>
        <end position="107"/>
    </location>
</feature>
<name>A0A8C5KKV5_JACJA</name>